<dbReference type="HAMAP" id="MF_01471">
    <property type="entry name" value="Cas2"/>
    <property type="match status" value="1"/>
</dbReference>
<evidence type="ECO:0000313" key="11">
    <source>
        <dbReference type="Proteomes" id="UP000663722"/>
    </source>
</evidence>
<keyword evidence="6 9" id="KW-0378">Hydrolase</keyword>
<dbReference type="GO" id="GO:0046872">
    <property type="term" value="F:metal ion binding"/>
    <property type="evidence" value="ECO:0007669"/>
    <property type="project" value="UniProtKB-UniRule"/>
</dbReference>
<dbReference type="CDD" id="cd09725">
    <property type="entry name" value="Cas2_I_II_III"/>
    <property type="match status" value="1"/>
</dbReference>
<accession>A0A975GQZ4</accession>
<dbReference type="GO" id="GO:0004521">
    <property type="term" value="F:RNA endonuclease activity"/>
    <property type="evidence" value="ECO:0007669"/>
    <property type="project" value="InterPro"/>
</dbReference>
<dbReference type="EC" id="3.1.-.-" evidence="9"/>
<gene>
    <name evidence="10" type="primary">cas2-3</name>
    <name evidence="9" type="synonym">cas2</name>
    <name evidence="10" type="ORF">dnm_064810</name>
</gene>
<dbReference type="SUPFAM" id="SSF143430">
    <property type="entry name" value="TTP0101/SSO1404-like"/>
    <property type="match status" value="1"/>
</dbReference>
<dbReference type="GO" id="GO:0043571">
    <property type="term" value="P:maintenance of CRISPR repeat elements"/>
    <property type="evidence" value="ECO:0007669"/>
    <property type="project" value="UniProtKB-UniRule"/>
</dbReference>
<dbReference type="Proteomes" id="UP000663722">
    <property type="component" value="Chromosome"/>
</dbReference>
<dbReference type="GO" id="GO:0051607">
    <property type="term" value="P:defense response to virus"/>
    <property type="evidence" value="ECO:0007669"/>
    <property type="project" value="UniProtKB-UniRule"/>
</dbReference>
<keyword evidence="5 9" id="KW-0255">Endonuclease</keyword>
<evidence type="ECO:0000256" key="6">
    <source>
        <dbReference type="ARBA" id="ARBA00022801"/>
    </source>
</evidence>
<evidence type="ECO:0000256" key="7">
    <source>
        <dbReference type="ARBA" id="ARBA00022842"/>
    </source>
</evidence>
<dbReference type="GO" id="GO:0016787">
    <property type="term" value="F:hydrolase activity"/>
    <property type="evidence" value="ECO:0007669"/>
    <property type="project" value="UniProtKB-KW"/>
</dbReference>
<dbReference type="PANTHER" id="PTHR34405">
    <property type="entry name" value="CRISPR-ASSOCIATED ENDORIBONUCLEASE CAS2"/>
    <property type="match status" value="1"/>
</dbReference>
<keyword evidence="7 9" id="KW-0460">Magnesium</keyword>
<comment type="cofactor">
    <cofactor evidence="1 9">
        <name>Mg(2+)</name>
        <dbReference type="ChEBI" id="CHEBI:18420"/>
    </cofactor>
</comment>
<keyword evidence="8 9" id="KW-0051">Antiviral defense</keyword>
<evidence type="ECO:0000256" key="1">
    <source>
        <dbReference type="ARBA" id="ARBA00001946"/>
    </source>
</evidence>
<protein>
    <recommendedName>
        <fullName evidence="9">CRISPR-associated endoribonuclease Cas2</fullName>
        <ecNumber evidence="9">3.1.-.-</ecNumber>
    </recommendedName>
</protein>
<dbReference type="Pfam" id="PF09827">
    <property type="entry name" value="CRISPR_Cas2"/>
    <property type="match status" value="1"/>
</dbReference>
<dbReference type="Gene3D" id="3.30.70.240">
    <property type="match status" value="1"/>
</dbReference>
<reference evidence="10" key="1">
    <citation type="journal article" date="2021" name="Microb. Physiol.">
        <title>Proteogenomic Insights into the Physiology of Marine, Sulfate-Reducing, Filamentous Desulfonema limicola and Desulfonema magnum.</title>
        <authorList>
            <person name="Schnaars V."/>
            <person name="Wohlbrand L."/>
            <person name="Scheve S."/>
            <person name="Hinrichs C."/>
            <person name="Reinhardt R."/>
            <person name="Rabus R."/>
        </authorList>
    </citation>
    <scope>NUCLEOTIDE SEQUENCE</scope>
    <source>
        <strain evidence="10">4be13</strain>
    </source>
</reference>
<keyword evidence="11" id="KW-1185">Reference proteome</keyword>
<evidence type="ECO:0000256" key="4">
    <source>
        <dbReference type="ARBA" id="ARBA00022723"/>
    </source>
</evidence>
<evidence type="ECO:0000256" key="3">
    <source>
        <dbReference type="ARBA" id="ARBA00022722"/>
    </source>
</evidence>
<name>A0A975GQZ4_9BACT</name>
<dbReference type="AlphaFoldDB" id="A0A975GQZ4"/>
<feature type="binding site" evidence="9">
    <location>
        <position position="10"/>
    </location>
    <ligand>
        <name>Mg(2+)</name>
        <dbReference type="ChEBI" id="CHEBI:18420"/>
        <note>catalytic</note>
    </ligand>
</feature>
<keyword evidence="3 9" id="KW-0540">Nuclease</keyword>
<dbReference type="EMBL" id="CP061800">
    <property type="protein sequence ID" value="QTA90420.1"/>
    <property type="molecule type" value="Genomic_DNA"/>
</dbReference>
<dbReference type="InterPro" id="IPR019199">
    <property type="entry name" value="Virulence_VapD/CRISPR_Cas2"/>
</dbReference>
<comment type="function">
    <text evidence="9">CRISPR (clustered regularly interspaced short palindromic repeat), is an adaptive immune system that provides protection against mobile genetic elements (viruses, transposable elements and conjugative plasmids). CRISPR clusters contain sequences complementary to antecedent mobile elements and target invading nucleic acids. CRISPR clusters are transcribed and processed into CRISPR RNA (crRNA). Functions as a ssRNA-specific endoribonuclease. Involved in the integration of spacer DNA into the CRISPR cassette.</text>
</comment>
<comment type="similarity">
    <text evidence="2 9">Belongs to the CRISPR-associated endoribonuclease Cas2 protein family.</text>
</comment>
<dbReference type="InterPro" id="IPR021127">
    <property type="entry name" value="CRISPR_associated_Cas2"/>
</dbReference>
<dbReference type="KEGG" id="dmm:dnm_064810"/>
<dbReference type="RefSeq" id="WP_207678635.1">
    <property type="nucleotide sequence ID" value="NZ_CP061800.1"/>
</dbReference>
<dbReference type="PANTHER" id="PTHR34405:SF3">
    <property type="entry name" value="CRISPR-ASSOCIATED ENDORIBONUCLEASE CAS2 3"/>
    <property type="match status" value="1"/>
</dbReference>
<evidence type="ECO:0000256" key="5">
    <source>
        <dbReference type="ARBA" id="ARBA00022759"/>
    </source>
</evidence>
<evidence type="ECO:0000256" key="2">
    <source>
        <dbReference type="ARBA" id="ARBA00009959"/>
    </source>
</evidence>
<evidence type="ECO:0000256" key="9">
    <source>
        <dbReference type="HAMAP-Rule" id="MF_01471"/>
    </source>
</evidence>
<sequence length="92" mass="10661">MKKSVIVAYDISDNKARGRVFRIMKSWRVGGQKSVHECRLTLREAEELYLQIAEHLNEKTDSLLMVWLQPYRKVLHRGLGNGDISSKVRHIG</sequence>
<keyword evidence="4 9" id="KW-0479">Metal-binding</keyword>
<proteinExistence type="inferred from homology"/>
<comment type="subunit">
    <text evidence="9">Homodimer, forms a heterotetramer with a Cas1 homodimer.</text>
</comment>
<evidence type="ECO:0000256" key="8">
    <source>
        <dbReference type="ARBA" id="ARBA00023118"/>
    </source>
</evidence>
<organism evidence="10 11">
    <name type="scientific">Desulfonema magnum</name>
    <dbReference type="NCBI Taxonomy" id="45655"/>
    <lineage>
        <taxon>Bacteria</taxon>
        <taxon>Pseudomonadati</taxon>
        <taxon>Thermodesulfobacteriota</taxon>
        <taxon>Desulfobacteria</taxon>
        <taxon>Desulfobacterales</taxon>
        <taxon>Desulfococcaceae</taxon>
        <taxon>Desulfonema</taxon>
    </lineage>
</organism>
<evidence type="ECO:0000313" key="10">
    <source>
        <dbReference type="EMBL" id="QTA90420.1"/>
    </source>
</evidence>